<dbReference type="SUPFAM" id="SSF55729">
    <property type="entry name" value="Acyl-CoA N-acyltransferases (Nat)"/>
    <property type="match status" value="1"/>
</dbReference>
<protein>
    <submittedName>
        <fullName evidence="2">Acetyltransferase</fullName>
    </submittedName>
</protein>
<keyword evidence="2" id="KW-0808">Transferase</keyword>
<evidence type="ECO:0000313" key="2">
    <source>
        <dbReference type="EMBL" id="ANI12899.1"/>
    </source>
</evidence>
<dbReference type="CDD" id="cd04301">
    <property type="entry name" value="NAT_SF"/>
    <property type="match status" value="1"/>
</dbReference>
<dbReference type="Gene3D" id="3.40.630.30">
    <property type="match status" value="1"/>
</dbReference>
<organism evidence="2 3">
    <name type="scientific">Pseudomonas citronellolis</name>
    <dbReference type="NCBI Taxonomy" id="53408"/>
    <lineage>
        <taxon>Bacteria</taxon>
        <taxon>Pseudomonadati</taxon>
        <taxon>Pseudomonadota</taxon>
        <taxon>Gammaproteobacteria</taxon>
        <taxon>Pseudomonadales</taxon>
        <taxon>Pseudomonadaceae</taxon>
        <taxon>Pseudomonas</taxon>
    </lineage>
</organism>
<gene>
    <name evidence="2" type="ORF">A9C11_02405</name>
</gene>
<dbReference type="Proteomes" id="UP000077748">
    <property type="component" value="Chromosome"/>
</dbReference>
<dbReference type="InterPro" id="IPR000182">
    <property type="entry name" value="GNAT_dom"/>
</dbReference>
<dbReference type="AlphaFoldDB" id="A0A1A9K618"/>
<dbReference type="PROSITE" id="PS51186">
    <property type="entry name" value="GNAT"/>
    <property type="match status" value="1"/>
</dbReference>
<dbReference type="InterPro" id="IPR016181">
    <property type="entry name" value="Acyl_CoA_acyltransferase"/>
</dbReference>
<sequence>MSEATIRIHRATSLDDTQCAGIATLYRAVGWGHPNDADELRDLCESSGYVLLASEGEQVVGLLRAEPENAQTTWLAELAVLPGHQGRGIGTSLIQRFIADHPGARLYTDATDGVEGFFLRHGLELRQPLVPGPRKG</sequence>
<evidence type="ECO:0000313" key="3">
    <source>
        <dbReference type="Proteomes" id="UP000077748"/>
    </source>
</evidence>
<name>A0A1A9K618_9PSED</name>
<proteinExistence type="predicted"/>
<accession>A0A1A9K618</accession>
<dbReference type="GO" id="GO:0016747">
    <property type="term" value="F:acyltransferase activity, transferring groups other than amino-acyl groups"/>
    <property type="evidence" value="ECO:0007669"/>
    <property type="project" value="InterPro"/>
</dbReference>
<reference evidence="2 3" key="1">
    <citation type="submission" date="2016-05" db="EMBL/GenBank/DDBJ databases">
        <title>Genome Sequence of Pseudomonas citronellolis Strain SJTE-3, an Estrogens and Persistent Organic Pollutants degradation strain.</title>
        <authorList>
            <person name="Liang R."/>
        </authorList>
    </citation>
    <scope>NUCLEOTIDE SEQUENCE [LARGE SCALE GENOMIC DNA]</scope>
    <source>
        <strain evidence="2 3">SJTE-3</strain>
    </source>
</reference>
<dbReference type="RefSeq" id="WP_064581743.1">
    <property type="nucleotide sequence ID" value="NZ_CP015878.1"/>
</dbReference>
<evidence type="ECO:0000259" key="1">
    <source>
        <dbReference type="PROSITE" id="PS51186"/>
    </source>
</evidence>
<dbReference type="Pfam" id="PF00583">
    <property type="entry name" value="Acetyltransf_1"/>
    <property type="match status" value="1"/>
</dbReference>
<dbReference type="EMBL" id="CP015878">
    <property type="protein sequence ID" value="ANI12899.1"/>
    <property type="molecule type" value="Genomic_DNA"/>
</dbReference>
<feature type="domain" description="N-acetyltransferase" evidence="1">
    <location>
        <begin position="6"/>
        <end position="136"/>
    </location>
</feature>